<keyword evidence="3" id="KW-1185">Reference proteome</keyword>
<dbReference type="Proteomes" id="UP000076842">
    <property type="component" value="Unassembled WGS sequence"/>
</dbReference>
<dbReference type="EMBL" id="KV423983">
    <property type="protein sequence ID" value="KZT56103.1"/>
    <property type="molecule type" value="Genomic_DNA"/>
</dbReference>
<dbReference type="Pfam" id="PF13424">
    <property type="entry name" value="TPR_12"/>
    <property type="match status" value="2"/>
</dbReference>
<dbReference type="Gene3D" id="3.40.50.300">
    <property type="entry name" value="P-loop containing nucleotide triphosphate hydrolases"/>
    <property type="match status" value="1"/>
</dbReference>
<dbReference type="SUPFAM" id="SSF48452">
    <property type="entry name" value="TPR-like"/>
    <property type="match status" value="2"/>
</dbReference>
<gene>
    <name evidence="2" type="ORF">CALCODRAFT_330303</name>
</gene>
<dbReference type="PANTHER" id="PTHR47691">
    <property type="entry name" value="REGULATOR-RELATED"/>
    <property type="match status" value="1"/>
</dbReference>
<evidence type="ECO:0000259" key="1">
    <source>
        <dbReference type="Pfam" id="PF00931"/>
    </source>
</evidence>
<evidence type="ECO:0000313" key="2">
    <source>
        <dbReference type="EMBL" id="KZT56103.1"/>
    </source>
</evidence>
<dbReference type="InParanoid" id="A0A165F3E2"/>
<dbReference type="STRING" id="1353952.A0A165F3E2"/>
<dbReference type="PRINTS" id="PR00364">
    <property type="entry name" value="DISEASERSIST"/>
</dbReference>
<proteinExistence type="predicted"/>
<protein>
    <submittedName>
        <fullName evidence="2">TPR-like protein</fullName>
    </submittedName>
</protein>
<accession>A0A165F3E2</accession>
<dbReference type="InterPro" id="IPR011990">
    <property type="entry name" value="TPR-like_helical_dom_sf"/>
</dbReference>
<dbReference type="OrthoDB" id="621413at2759"/>
<sequence length="884" mass="97276">MSTTSSTIATPRASLKASFTRWKGKAGMAVDPVRKCLRRTAFQVLGIWDLVQSQQEEYQDLVRRLTLITEQVLDRVPADRRGDETTQKTVNALREVANQVERFLKGQHSASRRGTGANCGETVVVQSANVGFRLDQLQIQSAASGASQGYLPAPLPMPNELPIADVPPEPAVFFGRDELVESIVVLLLQDQTCRIPILGPGGMGKTSLAAAILNDTRIKTKYRQNIRFVSCEGVVSADGIVQALVASLGLQSSSNLLEAVLHNLLARVRTLLVLDNLETAWDSVDKLNVEQLLGKLAEIPTLSLIITMRGAIRPAGVKWSDQCLQPLRPLPLDAARQVWIQIAPTSDSKLDQLLTRLDGLPLAITLMATQGQLLSPAELLEAYTVEKTALMDDTDGGRLTSLDVSIQLSINSRTMSTNPDALKLLSLLSLLPDGVPLAILHLTAHTISNSRKCASTLLAVALVSMEKDRIKALSPIRDFIAVRYPPTNDSLRKMRRYFAAIALKGYVIPTDRAKEAIDMLSMEFRNINSVLLYFWSASPASDDIQDALIATVGLADFSRLAYYGDCLPLLHLAKTTLEHAGDRTGAAQCLQLIGELLHNSSRYIEAVRTLQEAKMMFRATDNHLLAAQCTRVIGDSLRMLCRYEEALETLMEALTAYEKLKYDFGVAQCTDNIGRTLFLLHRNQDALEMLSKAMVMFRTLGDTWAAVQTVQGTCYVLTAMHRYTEAIATLDHARPVFENLGNKLGVAQCIESMGDVLSSLNRYEEAIVKLDEAKGAYAVLGNSLGVAQCTANAANLLRMLNRNDQALQRLEMAQKEFEGIDYPLGIGKCKKVRAQIFAIQGRKQEAERLLTEAIEIFQDMGRSNDVERCQLELLSVRGGERLPS</sequence>
<reference evidence="2 3" key="1">
    <citation type="journal article" date="2016" name="Mol. Biol. Evol.">
        <title>Comparative Genomics of Early-Diverging Mushroom-Forming Fungi Provides Insights into the Origins of Lignocellulose Decay Capabilities.</title>
        <authorList>
            <person name="Nagy L.G."/>
            <person name="Riley R."/>
            <person name="Tritt A."/>
            <person name="Adam C."/>
            <person name="Daum C."/>
            <person name="Floudas D."/>
            <person name="Sun H."/>
            <person name="Yadav J.S."/>
            <person name="Pangilinan J."/>
            <person name="Larsson K.H."/>
            <person name="Matsuura K."/>
            <person name="Barry K."/>
            <person name="Labutti K."/>
            <person name="Kuo R."/>
            <person name="Ohm R.A."/>
            <person name="Bhattacharya S.S."/>
            <person name="Shirouzu T."/>
            <person name="Yoshinaga Y."/>
            <person name="Martin F.M."/>
            <person name="Grigoriev I.V."/>
            <person name="Hibbett D.S."/>
        </authorList>
    </citation>
    <scope>NUCLEOTIDE SEQUENCE [LARGE SCALE GENOMIC DNA]</scope>
    <source>
        <strain evidence="2 3">HHB12733</strain>
    </source>
</reference>
<dbReference type="SMART" id="SM00028">
    <property type="entry name" value="TPR"/>
    <property type="match status" value="6"/>
</dbReference>
<name>A0A165F3E2_9BASI</name>
<dbReference type="InterPro" id="IPR019734">
    <property type="entry name" value="TPR_rpt"/>
</dbReference>
<dbReference type="Gene3D" id="1.25.40.10">
    <property type="entry name" value="Tetratricopeptide repeat domain"/>
    <property type="match status" value="2"/>
</dbReference>
<dbReference type="AlphaFoldDB" id="A0A165F3E2"/>
<dbReference type="Pfam" id="PF00931">
    <property type="entry name" value="NB-ARC"/>
    <property type="match status" value="1"/>
</dbReference>
<feature type="domain" description="NB-ARC" evidence="1">
    <location>
        <begin position="178"/>
        <end position="284"/>
    </location>
</feature>
<evidence type="ECO:0000313" key="3">
    <source>
        <dbReference type="Proteomes" id="UP000076842"/>
    </source>
</evidence>
<dbReference type="PANTHER" id="PTHR47691:SF3">
    <property type="entry name" value="HTH-TYPE TRANSCRIPTIONAL REGULATOR RV0890C-RELATED"/>
    <property type="match status" value="1"/>
</dbReference>
<dbReference type="InterPro" id="IPR002182">
    <property type="entry name" value="NB-ARC"/>
</dbReference>
<dbReference type="SUPFAM" id="SSF52540">
    <property type="entry name" value="P-loop containing nucleoside triphosphate hydrolases"/>
    <property type="match status" value="1"/>
</dbReference>
<dbReference type="InterPro" id="IPR027417">
    <property type="entry name" value="P-loop_NTPase"/>
</dbReference>
<organism evidence="2 3">
    <name type="scientific">Calocera cornea HHB12733</name>
    <dbReference type="NCBI Taxonomy" id="1353952"/>
    <lineage>
        <taxon>Eukaryota</taxon>
        <taxon>Fungi</taxon>
        <taxon>Dikarya</taxon>
        <taxon>Basidiomycota</taxon>
        <taxon>Agaricomycotina</taxon>
        <taxon>Dacrymycetes</taxon>
        <taxon>Dacrymycetales</taxon>
        <taxon>Dacrymycetaceae</taxon>
        <taxon>Calocera</taxon>
    </lineage>
</organism>